<gene>
    <name evidence="4" type="ORF">HZH68_004620</name>
</gene>
<dbReference type="PROSITE" id="PS00028">
    <property type="entry name" value="ZINC_FINGER_C2H2_1"/>
    <property type="match status" value="1"/>
</dbReference>
<feature type="region of interest" description="Disordered" evidence="2">
    <location>
        <begin position="229"/>
        <end position="256"/>
    </location>
</feature>
<comment type="caution">
    <text evidence="4">The sequence shown here is derived from an EMBL/GenBank/DDBJ whole genome shotgun (WGS) entry which is preliminary data.</text>
</comment>
<accession>A0A834NJK8</accession>
<evidence type="ECO:0000313" key="5">
    <source>
        <dbReference type="Proteomes" id="UP000617340"/>
    </source>
</evidence>
<evidence type="ECO:0000259" key="3">
    <source>
        <dbReference type="PROSITE" id="PS00028"/>
    </source>
</evidence>
<evidence type="ECO:0000313" key="4">
    <source>
        <dbReference type="EMBL" id="KAF7410239.1"/>
    </source>
</evidence>
<organism evidence="4 5">
    <name type="scientific">Vespula germanica</name>
    <name type="common">German yellow jacket</name>
    <name type="synonym">Paravespula germanica</name>
    <dbReference type="NCBI Taxonomy" id="30212"/>
    <lineage>
        <taxon>Eukaryota</taxon>
        <taxon>Metazoa</taxon>
        <taxon>Ecdysozoa</taxon>
        <taxon>Arthropoda</taxon>
        <taxon>Hexapoda</taxon>
        <taxon>Insecta</taxon>
        <taxon>Pterygota</taxon>
        <taxon>Neoptera</taxon>
        <taxon>Endopterygota</taxon>
        <taxon>Hymenoptera</taxon>
        <taxon>Apocrita</taxon>
        <taxon>Aculeata</taxon>
        <taxon>Vespoidea</taxon>
        <taxon>Vespidae</taxon>
        <taxon>Vespinae</taxon>
        <taxon>Vespula</taxon>
    </lineage>
</organism>
<dbReference type="Proteomes" id="UP000617340">
    <property type="component" value="Unassembled WGS sequence"/>
</dbReference>
<sequence>MTHHPVVGEGLKTAVSIERQRVLVEIYTTISAVVISRKMAQRFCRKFHTGKDSMKLVRRSLTKRTVRRIKKVKLYDASMVNNKEDFMNIIGLEMKRQKVENNMERNNNVIVKKKNEEEEEEEEEEENSSGTLRIRKCSVVIVAERCKICDLPFKCKSDVIFHTVMRHGNDPVVSNYYTETNTVTKKQRSNIRRRKTPNNNNLFRLKIKIGEEIISDITMNRKHLKILNSSSGSNSTSSSYFPPKIIDPENRKNEDSMKLKNNSKSRLVGIDCFGSTKNHYKDYVMGVQPLNRIHMLDDSLLNEGFQNDDGNRSKHVIDVEDKNTAYCNDEAVFFRLPLLCSLSKDIMIKNNENSYITNISSIGERNTFDKENIVAKTQSVKNIVNIDQSVKITEMHLTSNKEDENKVNDNNDDTDDDEIQEILRITKRRRTSNENVIRRLDSPLNNDRMLSDSKEEFINMREKRYHLCISIV</sequence>
<name>A0A834NJK8_VESGE</name>
<dbReference type="AlphaFoldDB" id="A0A834NJK8"/>
<proteinExistence type="predicted"/>
<dbReference type="EMBL" id="JACSDZ010000003">
    <property type="protein sequence ID" value="KAF7410239.1"/>
    <property type="molecule type" value="Genomic_DNA"/>
</dbReference>
<keyword evidence="1" id="KW-0175">Coiled coil</keyword>
<feature type="compositionally biased region" description="Basic and acidic residues" evidence="2">
    <location>
        <begin position="246"/>
        <end position="256"/>
    </location>
</feature>
<feature type="compositionally biased region" description="Low complexity" evidence="2">
    <location>
        <begin position="229"/>
        <end position="239"/>
    </location>
</feature>
<feature type="domain" description="C2H2-type" evidence="3">
    <location>
        <begin position="146"/>
        <end position="167"/>
    </location>
</feature>
<evidence type="ECO:0000256" key="2">
    <source>
        <dbReference type="SAM" id="MobiDB-lite"/>
    </source>
</evidence>
<reference evidence="4" key="1">
    <citation type="journal article" date="2020" name="G3 (Bethesda)">
        <title>High-Quality Assemblies for Three Invasive Social Wasps from the &lt;i&gt;Vespula&lt;/i&gt; Genus.</title>
        <authorList>
            <person name="Harrop T.W.R."/>
            <person name="Guhlin J."/>
            <person name="McLaughlin G.M."/>
            <person name="Permina E."/>
            <person name="Stockwell P."/>
            <person name="Gilligan J."/>
            <person name="Le Lec M.F."/>
            <person name="Gruber M.A.M."/>
            <person name="Quinn O."/>
            <person name="Lovegrove M."/>
            <person name="Duncan E.J."/>
            <person name="Remnant E.J."/>
            <person name="Van Eeckhoven J."/>
            <person name="Graham B."/>
            <person name="Knapp R.A."/>
            <person name="Langford K.W."/>
            <person name="Kronenberg Z."/>
            <person name="Press M.O."/>
            <person name="Eacker S.M."/>
            <person name="Wilson-Rankin E.E."/>
            <person name="Purcell J."/>
            <person name="Lester P.J."/>
            <person name="Dearden P.K."/>
        </authorList>
    </citation>
    <scope>NUCLEOTIDE SEQUENCE</scope>
    <source>
        <strain evidence="4">Linc-1</strain>
    </source>
</reference>
<protein>
    <recommendedName>
        <fullName evidence="3">C2H2-type domain-containing protein</fullName>
    </recommendedName>
</protein>
<feature type="coiled-coil region" evidence="1">
    <location>
        <begin position="96"/>
        <end position="128"/>
    </location>
</feature>
<dbReference type="InterPro" id="IPR013087">
    <property type="entry name" value="Znf_C2H2_type"/>
</dbReference>
<keyword evidence="5" id="KW-1185">Reference proteome</keyword>
<evidence type="ECO:0000256" key="1">
    <source>
        <dbReference type="SAM" id="Coils"/>
    </source>
</evidence>